<dbReference type="EMBL" id="JAIWYP010000013">
    <property type="protein sequence ID" value="KAH3720950.1"/>
    <property type="molecule type" value="Genomic_DNA"/>
</dbReference>
<reference evidence="1" key="1">
    <citation type="journal article" date="2019" name="bioRxiv">
        <title>The Genome of the Zebra Mussel, Dreissena polymorpha: A Resource for Invasive Species Research.</title>
        <authorList>
            <person name="McCartney M.A."/>
            <person name="Auch B."/>
            <person name="Kono T."/>
            <person name="Mallez S."/>
            <person name="Zhang Y."/>
            <person name="Obille A."/>
            <person name="Becker A."/>
            <person name="Abrahante J.E."/>
            <person name="Garbe J."/>
            <person name="Badalamenti J.P."/>
            <person name="Herman A."/>
            <person name="Mangelson H."/>
            <person name="Liachko I."/>
            <person name="Sullivan S."/>
            <person name="Sone E.D."/>
            <person name="Koren S."/>
            <person name="Silverstein K.A.T."/>
            <person name="Beckman K.B."/>
            <person name="Gohl D.M."/>
        </authorList>
    </citation>
    <scope>NUCLEOTIDE SEQUENCE</scope>
    <source>
        <strain evidence="1">Duluth1</strain>
        <tissue evidence="1">Whole animal</tissue>
    </source>
</reference>
<gene>
    <name evidence="1" type="ORF">DPMN_063862</name>
</gene>
<evidence type="ECO:0000313" key="2">
    <source>
        <dbReference type="Proteomes" id="UP000828390"/>
    </source>
</evidence>
<organism evidence="1 2">
    <name type="scientific">Dreissena polymorpha</name>
    <name type="common">Zebra mussel</name>
    <name type="synonym">Mytilus polymorpha</name>
    <dbReference type="NCBI Taxonomy" id="45954"/>
    <lineage>
        <taxon>Eukaryota</taxon>
        <taxon>Metazoa</taxon>
        <taxon>Spiralia</taxon>
        <taxon>Lophotrochozoa</taxon>
        <taxon>Mollusca</taxon>
        <taxon>Bivalvia</taxon>
        <taxon>Autobranchia</taxon>
        <taxon>Heteroconchia</taxon>
        <taxon>Euheterodonta</taxon>
        <taxon>Imparidentia</taxon>
        <taxon>Neoheterodontei</taxon>
        <taxon>Myida</taxon>
        <taxon>Dreissenoidea</taxon>
        <taxon>Dreissenidae</taxon>
        <taxon>Dreissena</taxon>
    </lineage>
</organism>
<evidence type="ECO:0000313" key="1">
    <source>
        <dbReference type="EMBL" id="KAH3720950.1"/>
    </source>
</evidence>
<reference evidence="1" key="2">
    <citation type="submission" date="2020-11" db="EMBL/GenBank/DDBJ databases">
        <authorList>
            <person name="McCartney M.A."/>
            <person name="Auch B."/>
            <person name="Kono T."/>
            <person name="Mallez S."/>
            <person name="Becker A."/>
            <person name="Gohl D.M."/>
            <person name="Silverstein K.A.T."/>
            <person name="Koren S."/>
            <person name="Bechman K.B."/>
            <person name="Herman A."/>
            <person name="Abrahante J.E."/>
            <person name="Garbe J."/>
        </authorList>
    </citation>
    <scope>NUCLEOTIDE SEQUENCE</scope>
    <source>
        <strain evidence="1">Duluth1</strain>
        <tissue evidence="1">Whole animal</tissue>
    </source>
</reference>
<keyword evidence="2" id="KW-1185">Reference proteome</keyword>
<dbReference type="Proteomes" id="UP000828390">
    <property type="component" value="Unassembled WGS sequence"/>
</dbReference>
<protein>
    <submittedName>
        <fullName evidence="1">Uncharacterized protein</fullName>
    </submittedName>
</protein>
<accession>A0A9D4HJ00</accession>
<proteinExistence type="predicted"/>
<comment type="caution">
    <text evidence="1">The sequence shown here is derived from an EMBL/GenBank/DDBJ whole genome shotgun (WGS) entry which is preliminary data.</text>
</comment>
<name>A0A9D4HJ00_DREPO</name>
<dbReference type="AlphaFoldDB" id="A0A9D4HJ00"/>
<sequence length="92" mass="10499">MTVVQSPNNAWDLLQFFQKKAREVREITTMDSISSLHILNCNHISFIEKQNKGTRAGIVFNSTSYMGIHKANGVPIVNQFKIFVVPWICNEC</sequence>